<name>A0A8C6D646_MOSMO</name>
<dbReference type="Proteomes" id="UP000694544">
    <property type="component" value="Unplaced"/>
</dbReference>
<organism evidence="2 3">
    <name type="scientific">Moschus moschiferus</name>
    <name type="common">Siberian musk deer</name>
    <name type="synonym">Moschus sibiricus</name>
    <dbReference type="NCBI Taxonomy" id="68415"/>
    <lineage>
        <taxon>Eukaryota</taxon>
        <taxon>Metazoa</taxon>
        <taxon>Chordata</taxon>
        <taxon>Craniata</taxon>
        <taxon>Vertebrata</taxon>
        <taxon>Euteleostomi</taxon>
        <taxon>Mammalia</taxon>
        <taxon>Eutheria</taxon>
        <taxon>Laurasiatheria</taxon>
        <taxon>Artiodactyla</taxon>
        <taxon>Ruminantia</taxon>
        <taxon>Pecora</taxon>
        <taxon>Moschidae</taxon>
        <taxon>Moschus</taxon>
    </lineage>
</organism>
<dbReference type="PANTHER" id="PTHR15492:SF1">
    <property type="entry name" value="CYCLIN-D1-BINDING PROTEIN 1"/>
    <property type="match status" value="1"/>
</dbReference>
<proteinExistence type="predicted"/>
<accession>A0A8C6D646</accession>
<reference evidence="2" key="2">
    <citation type="submission" date="2025-09" db="UniProtKB">
        <authorList>
            <consortium name="Ensembl"/>
        </authorList>
    </citation>
    <scope>IDENTIFICATION</scope>
</reference>
<feature type="domain" description="Cyclin-D1-binding protein 1-like C-terminal" evidence="1">
    <location>
        <begin position="25"/>
        <end position="103"/>
    </location>
</feature>
<dbReference type="Ensembl" id="ENSMMST00000012724.1">
    <property type="protein sequence ID" value="ENSMMSP00000011530.1"/>
    <property type="gene ID" value="ENSMMSG00000008842.1"/>
</dbReference>
<dbReference type="InterPro" id="IPR049318">
    <property type="entry name" value="GCIP_C"/>
</dbReference>
<reference evidence="2" key="1">
    <citation type="submission" date="2025-08" db="UniProtKB">
        <authorList>
            <consortium name="Ensembl"/>
        </authorList>
    </citation>
    <scope>IDENTIFICATION</scope>
</reference>
<dbReference type="Gene3D" id="1.20.1410.10">
    <property type="entry name" value="I/LWEQ domain"/>
    <property type="match status" value="1"/>
</dbReference>
<evidence type="ECO:0000313" key="3">
    <source>
        <dbReference type="Proteomes" id="UP000694544"/>
    </source>
</evidence>
<dbReference type="PANTHER" id="PTHR15492">
    <property type="entry name" value="CYCLIN D1-BINDING PROTEIN 1"/>
    <property type="match status" value="1"/>
</dbReference>
<dbReference type="AlphaFoldDB" id="A0A8C6D646"/>
<keyword evidence="3" id="KW-1185">Reference proteome</keyword>
<dbReference type="GO" id="GO:0005634">
    <property type="term" value="C:nucleus"/>
    <property type="evidence" value="ECO:0007669"/>
    <property type="project" value="TreeGrafter"/>
</dbReference>
<dbReference type="InterPro" id="IPR026907">
    <property type="entry name" value="GCIP-like"/>
</dbReference>
<dbReference type="Pfam" id="PF20936">
    <property type="entry name" value="GCIP_C"/>
    <property type="match status" value="1"/>
</dbReference>
<evidence type="ECO:0000313" key="2">
    <source>
        <dbReference type="Ensembl" id="ENSMMSP00000011530.1"/>
    </source>
</evidence>
<sequence>MTLRRTALTAVLMRRIYWDVQTVGTHWSEEDQELIIPCLALARASKACLKKTRLSVAENGKKGQVAQLDDIVDISDEISPSVDDLALSIYPPVCPLTVRNNVSTSFEGIAADLIGRISGITGIFLNCGEYVCLLHLDASTIVMSQCVCA</sequence>
<protein>
    <recommendedName>
        <fullName evidence="1">Cyclin-D1-binding protein 1-like C-terminal domain-containing protein</fullName>
    </recommendedName>
</protein>
<evidence type="ECO:0000259" key="1">
    <source>
        <dbReference type="Pfam" id="PF20936"/>
    </source>
</evidence>